<evidence type="ECO:0000256" key="2">
    <source>
        <dbReference type="ARBA" id="ARBA00023125"/>
    </source>
</evidence>
<name>A0ABW6VJE6_MICFU</name>
<dbReference type="PRINTS" id="PR00598">
    <property type="entry name" value="HTHMARR"/>
</dbReference>
<dbReference type="Gene3D" id="1.10.10.10">
    <property type="entry name" value="Winged helix-like DNA-binding domain superfamily/Winged helix DNA-binding domain"/>
    <property type="match status" value="1"/>
</dbReference>
<organism evidence="5 6">
    <name type="scientific">Microtetraspora fusca</name>
    <dbReference type="NCBI Taxonomy" id="1997"/>
    <lineage>
        <taxon>Bacteria</taxon>
        <taxon>Bacillati</taxon>
        <taxon>Actinomycetota</taxon>
        <taxon>Actinomycetes</taxon>
        <taxon>Streptosporangiales</taxon>
        <taxon>Streptosporangiaceae</taxon>
        <taxon>Microtetraspora</taxon>
    </lineage>
</organism>
<evidence type="ECO:0000259" key="4">
    <source>
        <dbReference type="PROSITE" id="PS50995"/>
    </source>
</evidence>
<dbReference type="InterPro" id="IPR000835">
    <property type="entry name" value="HTH_MarR-typ"/>
</dbReference>
<dbReference type="PANTHER" id="PTHR33164:SF43">
    <property type="entry name" value="HTH-TYPE TRANSCRIPTIONAL REPRESSOR YETL"/>
    <property type="match status" value="1"/>
</dbReference>
<dbReference type="PANTHER" id="PTHR33164">
    <property type="entry name" value="TRANSCRIPTIONAL REGULATOR, MARR FAMILY"/>
    <property type="match status" value="1"/>
</dbReference>
<dbReference type="RefSeq" id="WP_387347692.1">
    <property type="nucleotide sequence ID" value="NZ_JBIAXI010000041.1"/>
</dbReference>
<comment type="caution">
    <text evidence="5">The sequence shown here is derived from an EMBL/GenBank/DDBJ whole genome shotgun (WGS) entry which is preliminary data.</text>
</comment>
<keyword evidence="6" id="KW-1185">Reference proteome</keyword>
<proteinExistence type="predicted"/>
<feature type="domain" description="HTH marR-type" evidence="4">
    <location>
        <begin position="105"/>
        <end position="243"/>
    </location>
</feature>
<dbReference type="InterPro" id="IPR036388">
    <property type="entry name" value="WH-like_DNA-bd_sf"/>
</dbReference>
<evidence type="ECO:0000313" key="6">
    <source>
        <dbReference type="Proteomes" id="UP001602119"/>
    </source>
</evidence>
<keyword evidence="2" id="KW-0238">DNA-binding</keyword>
<dbReference type="PROSITE" id="PS50995">
    <property type="entry name" value="HTH_MARR_2"/>
    <property type="match status" value="1"/>
</dbReference>
<dbReference type="InterPro" id="IPR023187">
    <property type="entry name" value="Tscrpt_reg_MarR-type_CS"/>
</dbReference>
<dbReference type="InterPro" id="IPR036390">
    <property type="entry name" value="WH_DNA-bd_sf"/>
</dbReference>
<dbReference type="Proteomes" id="UP001602119">
    <property type="component" value="Unassembled WGS sequence"/>
</dbReference>
<keyword evidence="1" id="KW-0805">Transcription regulation</keyword>
<accession>A0ABW6VJE6</accession>
<evidence type="ECO:0000256" key="3">
    <source>
        <dbReference type="ARBA" id="ARBA00023163"/>
    </source>
</evidence>
<dbReference type="SUPFAM" id="SSF46785">
    <property type="entry name" value="Winged helix' DNA-binding domain"/>
    <property type="match status" value="1"/>
</dbReference>
<dbReference type="SMART" id="SM00347">
    <property type="entry name" value="HTH_MARR"/>
    <property type="match status" value="1"/>
</dbReference>
<protein>
    <submittedName>
        <fullName evidence="5">MarR family winged helix-turn-helix transcriptional regulator</fullName>
    </submittedName>
</protein>
<gene>
    <name evidence="5" type="ORF">ACFY05_40025</name>
</gene>
<dbReference type="Pfam" id="PF01047">
    <property type="entry name" value="MarR"/>
    <property type="match status" value="1"/>
</dbReference>
<dbReference type="PROSITE" id="PS01117">
    <property type="entry name" value="HTH_MARR_1"/>
    <property type="match status" value="1"/>
</dbReference>
<reference evidence="5 6" key="1">
    <citation type="submission" date="2024-10" db="EMBL/GenBank/DDBJ databases">
        <title>The Natural Products Discovery Center: Release of the First 8490 Sequenced Strains for Exploring Actinobacteria Biosynthetic Diversity.</title>
        <authorList>
            <person name="Kalkreuter E."/>
            <person name="Kautsar S.A."/>
            <person name="Yang D."/>
            <person name="Bader C.D."/>
            <person name="Teijaro C.N."/>
            <person name="Fluegel L."/>
            <person name="Davis C.M."/>
            <person name="Simpson J.R."/>
            <person name="Lauterbach L."/>
            <person name="Steele A.D."/>
            <person name="Gui C."/>
            <person name="Meng S."/>
            <person name="Li G."/>
            <person name="Viehrig K."/>
            <person name="Ye F."/>
            <person name="Su P."/>
            <person name="Kiefer A.F."/>
            <person name="Nichols A."/>
            <person name="Cepeda A.J."/>
            <person name="Yan W."/>
            <person name="Fan B."/>
            <person name="Jiang Y."/>
            <person name="Adhikari A."/>
            <person name="Zheng C.-J."/>
            <person name="Schuster L."/>
            <person name="Cowan T.M."/>
            <person name="Smanski M.J."/>
            <person name="Chevrette M.G."/>
            <person name="De Carvalho L.P.S."/>
            <person name="Shen B."/>
        </authorList>
    </citation>
    <scope>NUCLEOTIDE SEQUENCE [LARGE SCALE GENOMIC DNA]</scope>
    <source>
        <strain evidence="5 6">NPDC001281</strain>
    </source>
</reference>
<dbReference type="EMBL" id="JBIAXI010000041">
    <property type="protein sequence ID" value="MFF4779031.1"/>
    <property type="molecule type" value="Genomic_DNA"/>
</dbReference>
<evidence type="ECO:0000313" key="5">
    <source>
        <dbReference type="EMBL" id="MFF4779031.1"/>
    </source>
</evidence>
<keyword evidence="3" id="KW-0804">Transcription</keyword>
<evidence type="ECO:0000256" key="1">
    <source>
        <dbReference type="ARBA" id="ARBA00023015"/>
    </source>
</evidence>
<dbReference type="InterPro" id="IPR039422">
    <property type="entry name" value="MarR/SlyA-like"/>
</dbReference>
<sequence>MDVVGFWTAAEEVFADGGPHASMEEVARRARGGRRASRSPVGGLSGSCGVEGRVECVLRPVGKIWKYVLISRITMKDVNIYQRDPDGTLYDPRARAAMAQFIGGDGDLLALEASVAVRTAYHAVERMRAHGSEGRGVSAGALDVLIRLSGSDQGISIGELARAGGVSSRNVTGLVDTLERDGLVRRVPDPKDRRSVLAEITPAGQAWIDAFRKPSQLAMRAMFHGFTLEELVVFRDLCLRMAANQQRLADHLRQNGTQS</sequence>